<proteinExistence type="predicted"/>
<dbReference type="EMBL" id="BK059134">
    <property type="protein sequence ID" value="DAE33447.1"/>
    <property type="molecule type" value="Genomic_DNA"/>
</dbReference>
<name>A0A8S5RQ43_9VIRU</name>
<protein>
    <submittedName>
        <fullName evidence="1">Uncharacterized protein</fullName>
    </submittedName>
</protein>
<organism evidence="1">
    <name type="scientific">virus sp. ctQ5V6</name>
    <dbReference type="NCBI Taxonomy" id="2825815"/>
    <lineage>
        <taxon>Viruses</taxon>
    </lineage>
</organism>
<reference evidence="1" key="1">
    <citation type="journal article" date="2021" name="Proc. Natl. Acad. Sci. U.S.A.">
        <title>A Catalog of Tens of Thousands of Viruses from Human Metagenomes Reveals Hidden Associations with Chronic Diseases.</title>
        <authorList>
            <person name="Tisza M.J."/>
            <person name="Buck C.B."/>
        </authorList>
    </citation>
    <scope>NUCLEOTIDE SEQUENCE</scope>
    <source>
        <strain evidence="1">CtQ5V6</strain>
    </source>
</reference>
<sequence length="80" mass="9539">MRVDLPTCNFKNCKYNVDYNCTKPNEYKVCSRGNIFTLTEKLYEKYPDDQDIWILLQEVVRIGQRINLIIDEFGLDKEDV</sequence>
<evidence type="ECO:0000313" key="1">
    <source>
        <dbReference type="EMBL" id="DAE33447.1"/>
    </source>
</evidence>
<accession>A0A8S5RQ43</accession>